<dbReference type="EMBL" id="SUYD01000007">
    <property type="protein sequence ID" value="MBE6266221.1"/>
    <property type="molecule type" value="Genomic_DNA"/>
</dbReference>
<protein>
    <recommendedName>
        <fullName evidence="4">YD repeat-containing protein</fullName>
    </recommendedName>
</protein>
<evidence type="ECO:0008006" key="4">
    <source>
        <dbReference type="Google" id="ProtNLM"/>
    </source>
</evidence>
<reference evidence="2" key="1">
    <citation type="submission" date="2019-04" db="EMBL/GenBank/DDBJ databases">
        <title>Evolution of Biomass-Degrading Anaerobic Consortia Revealed by Metagenomics.</title>
        <authorList>
            <person name="Peng X."/>
        </authorList>
    </citation>
    <scope>NUCLEOTIDE SEQUENCE</scope>
    <source>
        <strain evidence="2">SIG141</strain>
    </source>
</reference>
<accession>A0A928BSU9</accession>
<evidence type="ECO:0000256" key="1">
    <source>
        <dbReference type="SAM" id="SignalP"/>
    </source>
</evidence>
<proteinExistence type="predicted"/>
<gene>
    <name evidence="2" type="ORF">E7102_07110</name>
</gene>
<comment type="caution">
    <text evidence="2">The sequence shown here is derived from an EMBL/GenBank/DDBJ whole genome shotgun (WGS) entry which is preliminary data.</text>
</comment>
<name>A0A928BSU9_XYLRU</name>
<evidence type="ECO:0000313" key="3">
    <source>
        <dbReference type="Proteomes" id="UP000763088"/>
    </source>
</evidence>
<dbReference type="Proteomes" id="UP000763088">
    <property type="component" value="Unassembled WGS sequence"/>
</dbReference>
<evidence type="ECO:0000313" key="2">
    <source>
        <dbReference type="EMBL" id="MBE6266221.1"/>
    </source>
</evidence>
<feature type="chain" id="PRO_5037204255" description="YD repeat-containing protein" evidence="1">
    <location>
        <begin position="29"/>
        <end position="1177"/>
    </location>
</feature>
<dbReference type="AlphaFoldDB" id="A0A928BSU9"/>
<keyword evidence="1" id="KW-0732">Signal</keyword>
<feature type="signal peptide" evidence="1">
    <location>
        <begin position="1"/>
        <end position="28"/>
    </location>
</feature>
<sequence length="1177" mass="131520">MKTKTESIKKVSLFVVYLFVSAFQSVSADNVQESLNLDYFRTPEASAFKKYGEESVNEYTGTADISIPLYTVKCKDIEIPIVLRYDASGIKVEQEASWVGLGWNLMVGGCINYVCAGSHDMYQSQNVDTKVWTEYLTSEFSPWAQSSSYASRSRTLYYTYHSNDKYNWMAKRPLNYSNFIESYVDVNIGDGLKEYTDWGYGERDFYSVNVMGKSFMFFVDPFTLKVFNIGKAGEEFKVVPDYSPSSASSGIGHQPDVQSWTITDSDGYVYTFNVGDKFQHDSRTGLGYTSSWYLTKIQSPKGEMVEFEYAELSKRGRSTMVECIKIPFIHDTGAFCCGDAADQIRLSSGSYLQSENSGMSVTSHYLSKIKANNQNVTFTMTNSDYCSGKKLDAIKIESTNNNKLIKTISFSYGSFTSCSKGGNYAPGDPSIKSQNRLKLESVKEIASGKALTTSFSYNETVQLPSKRSCAQDYWGYYNGQENYATNVAKGNNGRTLLPTPTSFMTSNYIAELGNIEGADRNSKGEYMQAAVLNKVIYPTGGYTTYEYEPNICAVNKSDANIPYDISIDKYYSYTPNVPSGTNPVNNVPYNFTLTESLDYSLEVECDGDAINGTSISIIIVSMGVGGTPILFPIIYQNLNDYIIVNQGTLPAGNYQLLIGAPGSGNKGYGIHCKLTGYYKSTTSAHTYAKTVGGLRVTKISNYDHDNTLINYTTYSYDGGILLDRIETIDYALLYNGQPKPGNYSLGEISHSIRTYTITPGHPHMPSFYASCNPGIVGYSKVTKCKYNMNGSLEKKVVTSYNNNPPQTMYSYDYYTSFNNGMISSQQIYNGIALAAEIRNLYEGEIVDHYATNIIANNKYLNNPYSTSSAPYYEDQTRYDNNQVIANERKTYFPLIGAFDICRYPYLLSRTDLARTITTEYSNGSTTISAKKYSYNSMNHQVAQIDEYKSENLTNAKNGIGLSNKILRTRIRYTVDEVNTDSKCNTMVNQYHGLNYVVENKKILVENGTENCISTQRTAYMGGIYCLSNPISTSTSIGNNPLETRATYTYDGGSNVRTITIDGKETVYLWSYKGQYPIAKIDGLTFAEVKSAIGESTINTLYSKALPTSTEINSLRNAINNIGGYITTYTYKPLIGIASETLPNGNTVYYYYDAFGRLETIKDFNNNPVKSYEYNYKR</sequence>
<organism evidence="2 3">
    <name type="scientific">Xylanibacter ruminicola</name>
    <name type="common">Prevotella ruminicola</name>
    <dbReference type="NCBI Taxonomy" id="839"/>
    <lineage>
        <taxon>Bacteria</taxon>
        <taxon>Pseudomonadati</taxon>
        <taxon>Bacteroidota</taxon>
        <taxon>Bacteroidia</taxon>
        <taxon>Bacteroidales</taxon>
        <taxon>Prevotellaceae</taxon>
        <taxon>Xylanibacter</taxon>
    </lineage>
</organism>
<dbReference type="Gene3D" id="2.180.10.10">
    <property type="entry name" value="RHS repeat-associated core"/>
    <property type="match status" value="1"/>
</dbReference>